<feature type="transmembrane region" description="Helical" evidence="6">
    <location>
        <begin position="110"/>
        <end position="130"/>
    </location>
</feature>
<dbReference type="InterPro" id="IPR001851">
    <property type="entry name" value="ABC_transp_permease"/>
</dbReference>
<dbReference type="PANTHER" id="PTHR32196">
    <property type="entry name" value="ABC TRANSPORTER PERMEASE PROTEIN YPHD-RELATED-RELATED"/>
    <property type="match status" value="1"/>
</dbReference>
<feature type="transmembrane region" description="Helical" evidence="6">
    <location>
        <begin position="227"/>
        <end position="246"/>
    </location>
</feature>
<evidence type="ECO:0000313" key="8">
    <source>
        <dbReference type="Proteomes" id="UP000055060"/>
    </source>
</evidence>
<organism evidence="7">
    <name type="scientific">Longilinea arvoryzae</name>
    <dbReference type="NCBI Taxonomy" id="360412"/>
    <lineage>
        <taxon>Bacteria</taxon>
        <taxon>Bacillati</taxon>
        <taxon>Chloroflexota</taxon>
        <taxon>Anaerolineae</taxon>
        <taxon>Anaerolineales</taxon>
        <taxon>Anaerolineaceae</taxon>
        <taxon>Longilinea</taxon>
    </lineage>
</organism>
<dbReference type="STRING" id="360412.LARV_00888"/>
<evidence type="ECO:0000256" key="3">
    <source>
        <dbReference type="ARBA" id="ARBA00022692"/>
    </source>
</evidence>
<keyword evidence="8" id="KW-1185">Reference proteome</keyword>
<dbReference type="AlphaFoldDB" id="A0A0S7BH31"/>
<keyword evidence="3 6" id="KW-0812">Transmembrane</keyword>
<evidence type="ECO:0000256" key="4">
    <source>
        <dbReference type="ARBA" id="ARBA00022989"/>
    </source>
</evidence>
<keyword evidence="2" id="KW-1003">Cell membrane</keyword>
<proteinExistence type="predicted"/>
<feature type="transmembrane region" description="Helical" evidence="6">
    <location>
        <begin position="266"/>
        <end position="294"/>
    </location>
</feature>
<feature type="transmembrane region" description="Helical" evidence="6">
    <location>
        <begin position="73"/>
        <end position="98"/>
    </location>
</feature>
<protein>
    <submittedName>
        <fullName evidence="7">Ribose/xylose/arabinose/galactoside ABC-type transport systems, permease components</fullName>
    </submittedName>
</protein>
<feature type="transmembrane region" description="Helical" evidence="6">
    <location>
        <begin position="136"/>
        <end position="156"/>
    </location>
</feature>
<feature type="transmembrane region" description="Helical" evidence="6">
    <location>
        <begin position="177"/>
        <end position="198"/>
    </location>
</feature>
<sequence length="331" mass="34447">MTVEKSNVTQTQPKVGTLQAFAKANQGNWYRYLPFLILVVVFAVVSITVPYFLTPTNLVSVLVQTSSLALLAIGQAVVLILGGIDLSMPGTMALGAIFGAMFMRDGGSPFIAGLIMIAVPCALGAINGLAVSYFNMIPFVVTLAMQAITYGAAILVTNQISISNLPKTFTGTILAKVAGVPMPILIVIVVTIIIQLFLTRSVYGRWLYAAGTNIRTALVSGVPTKKVVLFAYAFAGLMAGLAAIILTSRLASASAQMGKDAIVMDIIASAAVGGVSTMGGVGTALNAVVGAIIITLISNVMNMANVSYYLTLVIKGAIIVAVVAIDAIRRR</sequence>
<feature type="transmembrane region" description="Helical" evidence="6">
    <location>
        <begin position="306"/>
        <end position="328"/>
    </location>
</feature>
<keyword evidence="4 6" id="KW-1133">Transmembrane helix</keyword>
<evidence type="ECO:0000256" key="5">
    <source>
        <dbReference type="ARBA" id="ARBA00023136"/>
    </source>
</evidence>
<name>A0A0S7BH31_9CHLR</name>
<dbReference type="RefSeq" id="WP_075072493.1">
    <property type="nucleotide sequence ID" value="NZ_DF967972.1"/>
</dbReference>
<reference evidence="7" key="1">
    <citation type="submission" date="2015-07" db="EMBL/GenBank/DDBJ databases">
        <title>Draft Genome Sequences of Anaerolinea thermolimosa IMO-1, Bellilinea caldifistulae GOMI-1, Leptolinea tardivitalis YMTK-2, Levilinea saccharolytica KIBI-1,Longilinea arvoryzae KOME-1, Previously Described as Members of the Anaerolineaceae (Chloroflexi).</title>
        <authorList>
            <person name="Sekiguchi Y."/>
            <person name="Ohashi A."/>
            <person name="Matsuura N."/>
            <person name="Tourlousse M.D."/>
        </authorList>
    </citation>
    <scope>NUCLEOTIDE SEQUENCE [LARGE SCALE GENOMIC DNA]</scope>
    <source>
        <strain evidence="7">KOME-1</strain>
    </source>
</reference>
<evidence type="ECO:0000256" key="6">
    <source>
        <dbReference type="SAM" id="Phobius"/>
    </source>
</evidence>
<dbReference type="GO" id="GO:0005886">
    <property type="term" value="C:plasma membrane"/>
    <property type="evidence" value="ECO:0007669"/>
    <property type="project" value="UniProtKB-SubCell"/>
</dbReference>
<dbReference type="Pfam" id="PF02653">
    <property type="entry name" value="BPD_transp_2"/>
    <property type="match status" value="1"/>
</dbReference>
<accession>A0A0S7BH31</accession>
<gene>
    <name evidence="7" type="ORF">LARV_00888</name>
</gene>
<evidence type="ECO:0000313" key="7">
    <source>
        <dbReference type="EMBL" id="GAP13137.1"/>
    </source>
</evidence>
<dbReference type="EMBL" id="DF967972">
    <property type="protein sequence ID" value="GAP13137.1"/>
    <property type="molecule type" value="Genomic_DNA"/>
</dbReference>
<keyword evidence="5 6" id="KW-0472">Membrane</keyword>
<dbReference type="CDD" id="cd06579">
    <property type="entry name" value="TM_PBP1_transp_AraH_like"/>
    <property type="match status" value="1"/>
</dbReference>
<evidence type="ECO:0000256" key="1">
    <source>
        <dbReference type="ARBA" id="ARBA00004651"/>
    </source>
</evidence>
<feature type="transmembrane region" description="Helical" evidence="6">
    <location>
        <begin position="32"/>
        <end position="53"/>
    </location>
</feature>
<dbReference type="GO" id="GO:0022857">
    <property type="term" value="F:transmembrane transporter activity"/>
    <property type="evidence" value="ECO:0007669"/>
    <property type="project" value="InterPro"/>
</dbReference>
<dbReference type="Proteomes" id="UP000055060">
    <property type="component" value="Unassembled WGS sequence"/>
</dbReference>
<comment type="subcellular location">
    <subcellularLocation>
        <location evidence="1">Cell membrane</location>
        <topology evidence="1">Multi-pass membrane protein</topology>
    </subcellularLocation>
</comment>
<dbReference type="OrthoDB" id="9808136at2"/>
<evidence type="ECO:0000256" key="2">
    <source>
        <dbReference type="ARBA" id="ARBA00022475"/>
    </source>
</evidence>